<reference evidence="4 5" key="1">
    <citation type="submission" date="2019-05" db="EMBL/GenBank/DDBJ databases">
        <title>Mumia sp. nov., isolated from the intestinal contents of plateau pika (Ochotona curzoniae) in the Qinghai-Tibet plateau of China.</title>
        <authorList>
            <person name="Tian Z."/>
        </authorList>
    </citation>
    <scope>NUCLEOTIDE SEQUENCE [LARGE SCALE GENOMIC DNA]</scope>
    <source>
        <strain evidence="5">527</strain>
    </source>
</reference>
<feature type="chain" id="PRO_5022720843" evidence="3">
    <location>
        <begin position="23"/>
        <end position="243"/>
    </location>
</feature>
<evidence type="ECO:0000313" key="4">
    <source>
        <dbReference type="EMBL" id="TNC51382.1"/>
    </source>
</evidence>
<keyword evidence="2" id="KW-0560">Oxidoreductase</keyword>
<dbReference type="PRINTS" id="PR00081">
    <property type="entry name" value="GDHRDH"/>
</dbReference>
<sequence>MALVLVTGASTGLGLATATALAADGHDVVLHARNAGRLEDPSVLDRMYGVVYGDLSLPEETVEVGRQADVIGRFDAVVHNAGVMRGGDVLAVNTVAPFVLTATMTPPERAIFLSSGMHFSGSPQRLEPDFAAPGRTSYADSKLFVTALALALARRWPQTVSHAVDPGWVPTRMGGPSAPESLEDGRTTQVWLATAEEDSIDPRTGGYWYHEAVRAPHAATSDPRFQDAVVDVLEARTGFALPR</sequence>
<dbReference type="Proteomes" id="UP000306740">
    <property type="component" value="Unassembled WGS sequence"/>
</dbReference>
<dbReference type="InterPro" id="IPR002347">
    <property type="entry name" value="SDR_fam"/>
</dbReference>
<evidence type="ECO:0000256" key="3">
    <source>
        <dbReference type="SAM" id="SignalP"/>
    </source>
</evidence>
<gene>
    <name evidence="4" type="ORF">FHE65_01630</name>
</gene>
<dbReference type="Pfam" id="PF00106">
    <property type="entry name" value="adh_short"/>
    <property type="match status" value="1"/>
</dbReference>
<dbReference type="EMBL" id="VDFR01000008">
    <property type="protein sequence ID" value="TNC51382.1"/>
    <property type="molecule type" value="Genomic_DNA"/>
</dbReference>
<comment type="similarity">
    <text evidence="1">Belongs to the short-chain dehydrogenases/reductases (SDR) family.</text>
</comment>
<dbReference type="PANTHER" id="PTHR24320:SF274">
    <property type="entry name" value="CHAIN DEHYDROGENASE, PUTATIVE (AFU_ORTHOLOGUE AFUA_4G00440)-RELATED"/>
    <property type="match status" value="1"/>
</dbReference>
<keyword evidence="3" id="KW-0732">Signal</keyword>
<organism evidence="4 5">
    <name type="scientific">Mumia zhuanghuii</name>
    <dbReference type="NCBI Taxonomy" id="2585211"/>
    <lineage>
        <taxon>Bacteria</taxon>
        <taxon>Bacillati</taxon>
        <taxon>Actinomycetota</taxon>
        <taxon>Actinomycetes</taxon>
        <taxon>Propionibacteriales</taxon>
        <taxon>Nocardioidaceae</taxon>
        <taxon>Mumia</taxon>
    </lineage>
</organism>
<evidence type="ECO:0000313" key="5">
    <source>
        <dbReference type="Proteomes" id="UP000306740"/>
    </source>
</evidence>
<feature type="signal peptide" evidence="3">
    <location>
        <begin position="1"/>
        <end position="22"/>
    </location>
</feature>
<accession>A0A5C4MYW2</accession>
<dbReference type="InterPro" id="IPR036291">
    <property type="entry name" value="NAD(P)-bd_dom_sf"/>
</dbReference>
<dbReference type="AlphaFoldDB" id="A0A5C4MYW2"/>
<evidence type="ECO:0000256" key="1">
    <source>
        <dbReference type="ARBA" id="ARBA00006484"/>
    </source>
</evidence>
<dbReference type="RefSeq" id="WP_139085223.1">
    <property type="nucleotide sequence ID" value="NZ_VDFR01000008.1"/>
</dbReference>
<evidence type="ECO:0000256" key="2">
    <source>
        <dbReference type="ARBA" id="ARBA00023002"/>
    </source>
</evidence>
<dbReference type="PANTHER" id="PTHR24320">
    <property type="entry name" value="RETINOL DEHYDROGENASE"/>
    <property type="match status" value="1"/>
</dbReference>
<comment type="caution">
    <text evidence="4">The sequence shown here is derived from an EMBL/GenBank/DDBJ whole genome shotgun (WGS) entry which is preliminary data.</text>
</comment>
<dbReference type="Gene3D" id="3.40.50.720">
    <property type="entry name" value="NAD(P)-binding Rossmann-like Domain"/>
    <property type="match status" value="1"/>
</dbReference>
<protein>
    <submittedName>
        <fullName evidence="4">SDR family NAD(P)-dependent oxidoreductase</fullName>
    </submittedName>
</protein>
<proteinExistence type="inferred from homology"/>
<dbReference type="SUPFAM" id="SSF51735">
    <property type="entry name" value="NAD(P)-binding Rossmann-fold domains"/>
    <property type="match status" value="1"/>
</dbReference>
<dbReference type="GO" id="GO:0016491">
    <property type="term" value="F:oxidoreductase activity"/>
    <property type="evidence" value="ECO:0007669"/>
    <property type="project" value="UniProtKB-KW"/>
</dbReference>
<name>A0A5C4MYW2_9ACTN</name>
<dbReference type="OrthoDB" id="9785826at2"/>